<feature type="region of interest" description="Disordered" evidence="1">
    <location>
        <begin position="1"/>
        <end position="35"/>
    </location>
</feature>
<keyword evidence="4" id="KW-1185">Reference proteome</keyword>
<dbReference type="GO" id="GO:0019901">
    <property type="term" value="F:protein kinase binding"/>
    <property type="evidence" value="ECO:0007669"/>
    <property type="project" value="InterPro"/>
</dbReference>
<feature type="domain" description="Cyclin N-terminal" evidence="2">
    <location>
        <begin position="142"/>
        <end position="240"/>
    </location>
</feature>
<dbReference type="Proteomes" id="UP001215280">
    <property type="component" value="Unassembled WGS sequence"/>
</dbReference>
<dbReference type="CDD" id="cd20557">
    <property type="entry name" value="CYCLIN_ScPCL1-like"/>
    <property type="match status" value="1"/>
</dbReference>
<gene>
    <name evidence="3" type="ORF">DFH07DRAFT_1061552</name>
</gene>
<comment type="caution">
    <text evidence="3">The sequence shown here is derived from an EMBL/GenBank/DDBJ whole genome shotgun (WGS) entry which is preliminary data.</text>
</comment>
<organism evidence="3 4">
    <name type="scientific">Mycena maculata</name>
    <dbReference type="NCBI Taxonomy" id="230809"/>
    <lineage>
        <taxon>Eukaryota</taxon>
        <taxon>Fungi</taxon>
        <taxon>Dikarya</taxon>
        <taxon>Basidiomycota</taxon>
        <taxon>Agaricomycotina</taxon>
        <taxon>Agaricomycetes</taxon>
        <taxon>Agaricomycetidae</taxon>
        <taxon>Agaricales</taxon>
        <taxon>Marasmiineae</taxon>
        <taxon>Mycenaceae</taxon>
        <taxon>Mycena</taxon>
    </lineage>
</organism>
<dbReference type="Gene3D" id="1.10.472.10">
    <property type="entry name" value="Cyclin-like"/>
    <property type="match status" value="1"/>
</dbReference>
<reference evidence="3" key="1">
    <citation type="submission" date="2023-03" db="EMBL/GenBank/DDBJ databases">
        <title>Massive genome expansion in bonnet fungi (Mycena s.s.) driven by repeated elements and novel gene families across ecological guilds.</title>
        <authorList>
            <consortium name="Lawrence Berkeley National Laboratory"/>
            <person name="Harder C.B."/>
            <person name="Miyauchi S."/>
            <person name="Viragh M."/>
            <person name="Kuo A."/>
            <person name="Thoen E."/>
            <person name="Andreopoulos B."/>
            <person name="Lu D."/>
            <person name="Skrede I."/>
            <person name="Drula E."/>
            <person name="Henrissat B."/>
            <person name="Morin E."/>
            <person name="Kohler A."/>
            <person name="Barry K."/>
            <person name="LaButti K."/>
            <person name="Morin E."/>
            <person name="Salamov A."/>
            <person name="Lipzen A."/>
            <person name="Mereny Z."/>
            <person name="Hegedus B."/>
            <person name="Baldrian P."/>
            <person name="Stursova M."/>
            <person name="Weitz H."/>
            <person name="Taylor A."/>
            <person name="Grigoriev I.V."/>
            <person name="Nagy L.G."/>
            <person name="Martin F."/>
            <person name="Kauserud H."/>
        </authorList>
    </citation>
    <scope>NUCLEOTIDE SEQUENCE</scope>
    <source>
        <strain evidence="3">CBHHK188m</strain>
    </source>
</reference>
<dbReference type="PANTHER" id="PTHR15615:SF10">
    <property type="entry name" value="PHO85 CYCLIN-2-RELATED"/>
    <property type="match status" value="1"/>
</dbReference>
<feature type="compositionally biased region" description="Low complexity" evidence="1">
    <location>
        <begin position="1"/>
        <end position="33"/>
    </location>
</feature>
<accession>A0AAD7IZQ5</accession>
<sequence>MFSPVSHFSSPASSDSSSHSPYSNSDSGSSGSAIPRVSSPEILEVKRAHPLIEYVPGCIPETVTIVSPHIPSAKRGNCGRPVHPASLVDPMTHSPALMQLLEIKLSRPVIDYVVDCVYETVDHALGRLAFSLPTRGRSPARSNPRKKFTSFVSNVLARAEVSPATLLVALIYIARARRRLVLTLRQYALERVFLGALIVSNKYTSDKALKNRDWARCTGFGKYAIGCIEQEFLDALDWELGVREADLLAHHEGLVVADLGSSVSRLYVKAAVEEAHDARVHTHCRRSSLTTPVVPELDPSSPRSSVESIPPRTPILQASPQDKVPSVKHARIKDPPIDARVDAHANAPAPMKKHMTFYNLLRSFPIPPRHHRRFQPTA</sequence>
<dbReference type="GO" id="GO:0016538">
    <property type="term" value="F:cyclin-dependent protein serine/threonine kinase regulator activity"/>
    <property type="evidence" value="ECO:0007669"/>
    <property type="project" value="TreeGrafter"/>
</dbReference>
<dbReference type="InterPro" id="IPR013922">
    <property type="entry name" value="Cyclin_PHO80-like"/>
</dbReference>
<dbReference type="GO" id="GO:0000307">
    <property type="term" value="C:cyclin-dependent protein kinase holoenzyme complex"/>
    <property type="evidence" value="ECO:0007669"/>
    <property type="project" value="TreeGrafter"/>
</dbReference>
<evidence type="ECO:0000259" key="2">
    <source>
        <dbReference type="Pfam" id="PF00134"/>
    </source>
</evidence>
<feature type="region of interest" description="Disordered" evidence="1">
    <location>
        <begin position="286"/>
        <end position="327"/>
    </location>
</feature>
<proteinExistence type="predicted"/>
<evidence type="ECO:0000256" key="1">
    <source>
        <dbReference type="SAM" id="MobiDB-lite"/>
    </source>
</evidence>
<dbReference type="InterPro" id="IPR006671">
    <property type="entry name" value="Cyclin_N"/>
</dbReference>
<protein>
    <recommendedName>
        <fullName evidence="2">Cyclin N-terminal domain-containing protein</fullName>
    </recommendedName>
</protein>
<evidence type="ECO:0000313" key="4">
    <source>
        <dbReference type="Proteomes" id="UP001215280"/>
    </source>
</evidence>
<dbReference type="EMBL" id="JARJLG010000072">
    <property type="protein sequence ID" value="KAJ7753102.1"/>
    <property type="molecule type" value="Genomic_DNA"/>
</dbReference>
<dbReference type="GO" id="GO:0005634">
    <property type="term" value="C:nucleus"/>
    <property type="evidence" value="ECO:0007669"/>
    <property type="project" value="TreeGrafter"/>
</dbReference>
<dbReference type="PANTHER" id="PTHR15615">
    <property type="match status" value="1"/>
</dbReference>
<dbReference type="AlphaFoldDB" id="A0AAD7IZQ5"/>
<name>A0AAD7IZQ5_9AGAR</name>
<dbReference type="Pfam" id="PF00134">
    <property type="entry name" value="Cyclin_N"/>
    <property type="match status" value="1"/>
</dbReference>
<evidence type="ECO:0000313" key="3">
    <source>
        <dbReference type="EMBL" id="KAJ7753102.1"/>
    </source>
</evidence>
<dbReference type="InterPro" id="IPR036915">
    <property type="entry name" value="Cyclin-like_sf"/>
</dbReference>
<dbReference type="SUPFAM" id="SSF47954">
    <property type="entry name" value="Cyclin-like"/>
    <property type="match status" value="1"/>
</dbReference>